<comment type="caution">
    <text evidence="2">The sequence shown here is derived from an EMBL/GenBank/DDBJ whole genome shotgun (WGS) entry which is preliminary data.</text>
</comment>
<evidence type="ECO:0000256" key="1">
    <source>
        <dbReference type="SAM" id="Phobius"/>
    </source>
</evidence>
<name>A0A0T5NV20_9RHOB</name>
<keyword evidence="3" id="KW-1185">Reference proteome</keyword>
<sequence>MKDAPKPPFGVVVARILREARGLLAAHADLAQRELRQNLRSAKAGLILIAAALLFALVSVHALGVVAVLALADMGLGLGAAAAIVFGVFVVLTIILGAVGMRCLSARAMMPRRTIESLKSDIALFEESHDDREVYGKA</sequence>
<dbReference type="Pfam" id="PF07332">
    <property type="entry name" value="Phage_holin_3_6"/>
    <property type="match status" value="1"/>
</dbReference>
<organism evidence="2 3">
    <name type="scientific">Roseovarius atlanticus</name>
    <dbReference type="NCBI Taxonomy" id="1641875"/>
    <lineage>
        <taxon>Bacteria</taxon>
        <taxon>Pseudomonadati</taxon>
        <taxon>Pseudomonadota</taxon>
        <taxon>Alphaproteobacteria</taxon>
        <taxon>Rhodobacterales</taxon>
        <taxon>Roseobacteraceae</taxon>
        <taxon>Roseovarius</taxon>
    </lineage>
</organism>
<accession>A0A0T5NV20</accession>
<dbReference type="InterPro" id="IPR009937">
    <property type="entry name" value="Phage_holin_3_6"/>
</dbReference>
<feature type="transmembrane region" description="Helical" evidence="1">
    <location>
        <begin position="78"/>
        <end position="104"/>
    </location>
</feature>
<dbReference type="RefSeq" id="WP_057792546.1">
    <property type="nucleotide sequence ID" value="NZ_LAXJ01000008.1"/>
</dbReference>
<dbReference type="PATRIC" id="fig|1641875.4.peg.4235"/>
<keyword evidence="1" id="KW-0472">Membrane</keyword>
<dbReference type="OrthoDB" id="7744192at2"/>
<dbReference type="AlphaFoldDB" id="A0A0T5NV20"/>
<keyword evidence="1" id="KW-0812">Transmembrane</keyword>
<keyword evidence="1" id="KW-1133">Transmembrane helix</keyword>
<proteinExistence type="predicted"/>
<feature type="transmembrane region" description="Helical" evidence="1">
    <location>
        <begin position="46"/>
        <end position="72"/>
    </location>
</feature>
<dbReference type="EMBL" id="LAXJ01000008">
    <property type="protein sequence ID" value="KRS12740.1"/>
    <property type="molecule type" value="Genomic_DNA"/>
</dbReference>
<protein>
    <recommendedName>
        <fullName evidence="4">Phage holin family protein</fullName>
    </recommendedName>
</protein>
<evidence type="ECO:0008006" key="4">
    <source>
        <dbReference type="Google" id="ProtNLM"/>
    </source>
</evidence>
<dbReference type="Proteomes" id="UP000051295">
    <property type="component" value="Unassembled WGS sequence"/>
</dbReference>
<reference evidence="2 3" key="1">
    <citation type="submission" date="2015-04" db="EMBL/GenBank/DDBJ databases">
        <title>The draft genome sequence of Roseovarius sp.R12b.</title>
        <authorList>
            <person name="Li G."/>
            <person name="Lai Q."/>
            <person name="Shao Z."/>
            <person name="Yan P."/>
        </authorList>
    </citation>
    <scope>NUCLEOTIDE SEQUENCE [LARGE SCALE GENOMIC DNA]</scope>
    <source>
        <strain evidence="2 3">R12B</strain>
    </source>
</reference>
<evidence type="ECO:0000313" key="3">
    <source>
        <dbReference type="Proteomes" id="UP000051295"/>
    </source>
</evidence>
<evidence type="ECO:0000313" key="2">
    <source>
        <dbReference type="EMBL" id="KRS12740.1"/>
    </source>
</evidence>
<gene>
    <name evidence="2" type="ORF">XM53_09130</name>
</gene>
<dbReference type="STRING" id="1641875.XM53_09130"/>